<evidence type="ECO:0000256" key="1">
    <source>
        <dbReference type="SAM" id="MobiDB-lite"/>
    </source>
</evidence>
<protein>
    <submittedName>
        <fullName evidence="2">Uncharacterized protein</fullName>
    </submittedName>
</protein>
<dbReference type="AlphaFoldDB" id="A0A0A9D072"/>
<feature type="compositionally biased region" description="Low complexity" evidence="1">
    <location>
        <begin position="83"/>
        <end position="98"/>
    </location>
</feature>
<organism evidence="2">
    <name type="scientific">Arundo donax</name>
    <name type="common">Giant reed</name>
    <name type="synonym">Donax arundinaceus</name>
    <dbReference type="NCBI Taxonomy" id="35708"/>
    <lineage>
        <taxon>Eukaryota</taxon>
        <taxon>Viridiplantae</taxon>
        <taxon>Streptophyta</taxon>
        <taxon>Embryophyta</taxon>
        <taxon>Tracheophyta</taxon>
        <taxon>Spermatophyta</taxon>
        <taxon>Magnoliopsida</taxon>
        <taxon>Liliopsida</taxon>
        <taxon>Poales</taxon>
        <taxon>Poaceae</taxon>
        <taxon>PACMAD clade</taxon>
        <taxon>Arundinoideae</taxon>
        <taxon>Arundineae</taxon>
        <taxon>Arundo</taxon>
    </lineage>
</organism>
<reference evidence="2" key="1">
    <citation type="submission" date="2014-09" db="EMBL/GenBank/DDBJ databases">
        <authorList>
            <person name="Magalhaes I.L.F."/>
            <person name="Oliveira U."/>
            <person name="Santos F.R."/>
            <person name="Vidigal T.H.D.A."/>
            <person name="Brescovit A.D."/>
            <person name="Santos A.J."/>
        </authorList>
    </citation>
    <scope>NUCLEOTIDE SEQUENCE</scope>
    <source>
        <tissue evidence="2">Shoot tissue taken approximately 20 cm above the soil surface</tissue>
    </source>
</reference>
<feature type="region of interest" description="Disordered" evidence="1">
    <location>
        <begin position="78"/>
        <end position="110"/>
    </location>
</feature>
<sequence length="110" mass="11220">MRLGGCGAPFGGLPPRDPLAPMGNYPYSSALGAASLPSLPMPMEGLKLPMLPPPSLHPFLRQLQAMEAAGLVVPKVEAKGEPAPGNGNNAAAGATASAMQRNQLPLGHQM</sequence>
<dbReference type="EMBL" id="GBRH01216664">
    <property type="protein sequence ID" value="JAD81231.1"/>
    <property type="molecule type" value="Transcribed_RNA"/>
</dbReference>
<name>A0A0A9D072_ARUDO</name>
<proteinExistence type="predicted"/>
<reference evidence="2" key="2">
    <citation type="journal article" date="2015" name="Data Brief">
        <title>Shoot transcriptome of the giant reed, Arundo donax.</title>
        <authorList>
            <person name="Barrero R.A."/>
            <person name="Guerrero F.D."/>
            <person name="Moolhuijzen P."/>
            <person name="Goolsby J.A."/>
            <person name="Tidwell J."/>
            <person name="Bellgard S.E."/>
            <person name="Bellgard M.I."/>
        </authorList>
    </citation>
    <scope>NUCLEOTIDE SEQUENCE</scope>
    <source>
        <tissue evidence="2">Shoot tissue taken approximately 20 cm above the soil surface</tissue>
    </source>
</reference>
<evidence type="ECO:0000313" key="2">
    <source>
        <dbReference type="EMBL" id="JAD81231.1"/>
    </source>
</evidence>
<accession>A0A0A9D072</accession>